<dbReference type="InterPro" id="IPR014284">
    <property type="entry name" value="RNA_pol_sigma-70_dom"/>
</dbReference>
<comment type="similarity">
    <text evidence="1">Belongs to the sigma-70 factor family. ECF subfamily.</text>
</comment>
<dbReference type="GO" id="GO:0016987">
    <property type="term" value="F:sigma factor activity"/>
    <property type="evidence" value="ECO:0007669"/>
    <property type="project" value="UniProtKB-KW"/>
</dbReference>
<keyword evidence="4" id="KW-0238">DNA-binding</keyword>
<dbReference type="InterPro" id="IPR013324">
    <property type="entry name" value="RNA_pol_sigma_r3/r4-like"/>
</dbReference>
<dbReference type="InterPro" id="IPR036388">
    <property type="entry name" value="WH-like_DNA-bd_sf"/>
</dbReference>
<evidence type="ECO:0000313" key="8">
    <source>
        <dbReference type="EMBL" id="QDT33306.1"/>
    </source>
</evidence>
<dbReference type="KEGG" id="tpol:Mal48_25590"/>
<dbReference type="NCBIfam" id="TIGR02937">
    <property type="entry name" value="sigma70-ECF"/>
    <property type="match status" value="1"/>
</dbReference>
<keyword evidence="5" id="KW-0804">Transcription</keyword>
<evidence type="ECO:0000256" key="2">
    <source>
        <dbReference type="ARBA" id="ARBA00023015"/>
    </source>
</evidence>
<keyword evidence="9" id="KW-1185">Reference proteome</keyword>
<sequence>MVSTSSDLIDGVRRHDPPAWERLVRIYSPLVYHWCRHRAELSAEDAADVLQEVFAAVTRSIGEFERRKANNENGQPGTFRGWLRVLTSNKIHDFHRRNAHKTQATGGSDAIQRLSQVPDLFPGNFDSESPESGEEICEQSILINRLLDELRPRYKEESWKAFWQSELAGRPRQEIANELGISIDAVNMAIFRIRKRLREELEGFLEE</sequence>
<dbReference type="PANTHER" id="PTHR43133:SF8">
    <property type="entry name" value="RNA POLYMERASE SIGMA FACTOR HI_1459-RELATED"/>
    <property type="match status" value="1"/>
</dbReference>
<dbReference type="Gene3D" id="1.10.1740.10">
    <property type="match status" value="1"/>
</dbReference>
<evidence type="ECO:0000259" key="6">
    <source>
        <dbReference type="Pfam" id="PF04542"/>
    </source>
</evidence>
<dbReference type="AlphaFoldDB" id="A0A517QNV7"/>
<dbReference type="GO" id="GO:0006352">
    <property type="term" value="P:DNA-templated transcription initiation"/>
    <property type="evidence" value="ECO:0007669"/>
    <property type="project" value="InterPro"/>
</dbReference>
<organism evidence="8 9">
    <name type="scientific">Thalassoglobus polymorphus</name>
    <dbReference type="NCBI Taxonomy" id="2527994"/>
    <lineage>
        <taxon>Bacteria</taxon>
        <taxon>Pseudomonadati</taxon>
        <taxon>Planctomycetota</taxon>
        <taxon>Planctomycetia</taxon>
        <taxon>Planctomycetales</taxon>
        <taxon>Planctomycetaceae</taxon>
        <taxon>Thalassoglobus</taxon>
    </lineage>
</organism>
<dbReference type="Gene3D" id="1.10.10.10">
    <property type="entry name" value="Winged helix-like DNA-binding domain superfamily/Winged helix DNA-binding domain"/>
    <property type="match status" value="1"/>
</dbReference>
<dbReference type="GO" id="GO:0003677">
    <property type="term" value="F:DNA binding"/>
    <property type="evidence" value="ECO:0007669"/>
    <property type="project" value="UniProtKB-KW"/>
</dbReference>
<evidence type="ECO:0000313" key="9">
    <source>
        <dbReference type="Proteomes" id="UP000315724"/>
    </source>
</evidence>
<evidence type="ECO:0000256" key="5">
    <source>
        <dbReference type="ARBA" id="ARBA00023163"/>
    </source>
</evidence>
<dbReference type="SUPFAM" id="SSF88659">
    <property type="entry name" value="Sigma3 and sigma4 domains of RNA polymerase sigma factors"/>
    <property type="match status" value="1"/>
</dbReference>
<dbReference type="Proteomes" id="UP000315724">
    <property type="component" value="Chromosome"/>
</dbReference>
<keyword evidence="3" id="KW-0731">Sigma factor</keyword>
<evidence type="ECO:0000256" key="4">
    <source>
        <dbReference type="ARBA" id="ARBA00023125"/>
    </source>
</evidence>
<accession>A0A517QNV7</accession>
<dbReference type="Pfam" id="PF04542">
    <property type="entry name" value="Sigma70_r2"/>
    <property type="match status" value="1"/>
</dbReference>
<feature type="domain" description="RNA polymerase sigma factor 70 region 4 type 2" evidence="7">
    <location>
        <begin position="143"/>
        <end position="197"/>
    </location>
</feature>
<dbReference type="EMBL" id="CP036267">
    <property type="protein sequence ID" value="QDT33306.1"/>
    <property type="molecule type" value="Genomic_DNA"/>
</dbReference>
<evidence type="ECO:0000259" key="7">
    <source>
        <dbReference type="Pfam" id="PF08281"/>
    </source>
</evidence>
<gene>
    <name evidence="8" type="primary">sigE_2</name>
    <name evidence="8" type="ORF">Mal48_25590</name>
</gene>
<evidence type="ECO:0000256" key="1">
    <source>
        <dbReference type="ARBA" id="ARBA00010641"/>
    </source>
</evidence>
<proteinExistence type="inferred from homology"/>
<dbReference type="InterPro" id="IPR013249">
    <property type="entry name" value="RNA_pol_sigma70_r4_t2"/>
</dbReference>
<dbReference type="RefSeq" id="WP_197441650.1">
    <property type="nucleotide sequence ID" value="NZ_CP036267.1"/>
</dbReference>
<dbReference type="InterPro" id="IPR007627">
    <property type="entry name" value="RNA_pol_sigma70_r2"/>
</dbReference>
<dbReference type="SUPFAM" id="SSF88946">
    <property type="entry name" value="Sigma2 domain of RNA polymerase sigma factors"/>
    <property type="match status" value="1"/>
</dbReference>
<keyword evidence="2" id="KW-0805">Transcription regulation</keyword>
<dbReference type="InterPro" id="IPR013325">
    <property type="entry name" value="RNA_pol_sigma_r2"/>
</dbReference>
<dbReference type="PANTHER" id="PTHR43133">
    <property type="entry name" value="RNA POLYMERASE ECF-TYPE SIGMA FACTO"/>
    <property type="match status" value="1"/>
</dbReference>
<dbReference type="Pfam" id="PF08281">
    <property type="entry name" value="Sigma70_r4_2"/>
    <property type="match status" value="1"/>
</dbReference>
<feature type="domain" description="RNA polymerase sigma-70 region 2" evidence="6">
    <location>
        <begin position="23"/>
        <end position="99"/>
    </location>
</feature>
<evidence type="ECO:0000256" key="3">
    <source>
        <dbReference type="ARBA" id="ARBA00023082"/>
    </source>
</evidence>
<protein>
    <submittedName>
        <fullName evidence="8">ECF RNA polymerase sigma factor SigE</fullName>
    </submittedName>
</protein>
<reference evidence="8 9" key="1">
    <citation type="submission" date="2019-02" db="EMBL/GenBank/DDBJ databases">
        <title>Deep-cultivation of Planctomycetes and their phenomic and genomic characterization uncovers novel biology.</title>
        <authorList>
            <person name="Wiegand S."/>
            <person name="Jogler M."/>
            <person name="Boedeker C."/>
            <person name="Pinto D."/>
            <person name="Vollmers J."/>
            <person name="Rivas-Marin E."/>
            <person name="Kohn T."/>
            <person name="Peeters S.H."/>
            <person name="Heuer A."/>
            <person name="Rast P."/>
            <person name="Oberbeckmann S."/>
            <person name="Bunk B."/>
            <person name="Jeske O."/>
            <person name="Meyerdierks A."/>
            <person name="Storesund J.E."/>
            <person name="Kallscheuer N."/>
            <person name="Luecker S."/>
            <person name="Lage O.M."/>
            <person name="Pohl T."/>
            <person name="Merkel B.J."/>
            <person name="Hornburger P."/>
            <person name="Mueller R.-W."/>
            <person name="Bruemmer F."/>
            <person name="Labrenz M."/>
            <person name="Spormann A.M."/>
            <person name="Op den Camp H."/>
            <person name="Overmann J."/>
            <person name="Amann R."/>
            <person name="Jetten M.S.M."/>
            <person name="Mascher T."/>
            <person name="Medema M.H."/>
            <person name="Devos D.P."/>
            <person name="Kaster A.-K."/>
            <person name="Ovreas L."/>
            <person name="Rohde M."/>
            <person name="Galperin M.Y."/>
            <person name="Jogler C."/>
        </authorList>
    </citation>
    <scope>NUCLEOTIDE SEQUENCE [LARGE SCALE GENOMIC DNA]</scope>
    <source>
        <strain evidence="8 9">Mal48</strain>
    </source>
</reference>
<dbReference type="InterPro" id="IPR039425">
    <property type="entry name" value="RNA_pol_sigma-70-like"/>
</dbReference>
<name>A0A517QNV7_9PLAN</name>